<dbReference type="PANTHER" id="PTHR10332:SF9">
    <property type="entry name" value="EQUILIBRATIVE NUCLEOSIDE TRANSPORTER 1"/>
    <property type="match status" value="1"/>
</dbReference>
<organism evidence="8 9">
    <name type="scientific">Salvelinus namaycush</name>
    <name type="common">Lake trout</name>
    <name type="synonym">Salmo namaycush</name>
    <dbReference type="NCBI Taxonomy" id="8040"/>
    <lineage>
        <taxon>Eukaryota</taxon>
        <taxon>Metazoa</taxon>
        <taxon>Chordata</taxon>
        <taxon>Craniata</taxon>
        <taxon>Vertebrata</taxon>
        <taxon>Euteleostomi</taxon>
        <taxon>Actinopterygii</taxon>
        <taxon>Neopterygii</taxon>
        <taxon>Teleostei</taxon>
        <taxon>Protacanthopterygii</taxon>
        <taxon>Salmoniformes</taxon>
        <taxon>Salmonidae</taxon>
        <taxon>Salmoninae</taxon>
        <taxon>Salvelinus</taxon>
    </lineage>
</organism>
<evidence type="ECO:0000256" key="5">
    <source>
        <dbReference type="ARBA" id="ARBA00022989"/>
    </source>
</evidence>
<comment type="subcellular location">
    <subcellularLocation>
        <location evidence="1">Membrane</location>
        <topology evidence="1">Multi-pass membrane protein</topology>
    </subcellularLocation>
</comment>
<gene>
    <name evidence="9" type="primary">LOC120045317</name>
</gene>
<name>A0A8U0QP49_SALNM</name>
<dbReference type="Proteomes" id="UP000808372">
    <property type="component" value="Chromosome 4"/>
</dbReference>
<evidence type="ECO:0000313" key="8">
    <source>
        <dbReference type="Proteomes" id="UP000808372"/>
    </source>
</evidence>
<evidence type="ECO:0000256" key="6">
    <source>
        <dbReference type="ARBA" id="ARBA00023136"/>
    </source>
</evidence>
<dbReference type="AlphaFoldDB" id="A0A8U0QP49"/>
<accession>A0A8U0QP49</accession>
<feature type="transmembrane region" description="Helical" evidence="7">
    <location>
        <begin position="190"/>
        <end position="210"/>
    </location>
</feature>
<feature type="transmembrane region" description="Helical" evidence="7">
    <location>
        <begin position="98"/>
        <end position="116"/>
    </location>
</feature>
<proteinExistence type="inferred from homology"/>
<comment type="similarity">
    <text evidence="2">Belongs to the SLC29A/ENT transporter (TC 2.A.57) family.</text>
</comment>
<feature type="transmembrane region" description="Helical" evidence="7">
    <location>
        <begin position="319"/>
        <end position="343"/>
    </location>
</feature>
<keyword evidence="6 7" id="KW-0472">Membrane</keyword>
<evidence type="ECO:0000256" key="7">
    <source>
        <dbReference type="SAM" id="Phobius"/>
    </source>
</evidence>
<dbReference type="PIRSF" id="PIRSF016379">
    <property type="entry name" value="ENT"/>
    <property type="match status" value="1"/>
</dbReference>
<evidence type="ECO:0000256" key="4">
    <source>
        <dbReference type="ARBA" id="ARBA00022692"/>
    </source>
</evidence>
<dbReference type="GO" id="GO:0015862">
    <property type="term" value="P:uridine transmembrane transport"/>
    <property type="evidence" value="ECO:0007669"/>
    <property type="project" value="TreeGrafter"/>
</dbReference>
<feature type="transmembrane region" description="Helical" evidence="7">
    <location>
        <begin position="12"/>
        <end position="32"/>
    </location>
</feature>
<protein>
    <submittedName>
        <fullName evidence="9">Equilibrative nucleoside transporter 1-like</fullName>
    </submittedName>
</protein>
<feature type="transmembrane region" description="Helical" evidence="7">
    <location>
        <begin position="285"/>
        <end position="307"/>
    </location>
</feature>
<feature type="transmembrane region" description="Helical" evidence="7">
    <location>
        <begin position="166"/>
        <end position="184"/>
    </location>
</feature>
<evidence type="ECO:0000256" key="1">
    <source>
        <dbReference type="ARBA" id="ARBA00004141"/>
    </source>
</evidence>
<dbReference type="GeneID" id="120045317"/>
<dbReference type="GO" id="GO:0005337">
    <property type="term" value="F:nucleoside transmembrane transporter activity"/>
    <property type="evidence" value="ECO:0007669"/>
    <property type="project" value="InterPro"/>
</dbReference>
<dbReference type="PANTHER" id="PTHR10332">
    <property type="entry name" value="EQUILIBRATIVE NUCLEOSIDE TRANSPORTER"/>
    <property type="match status" value="1"/>
</dbReference>
<keyword evidence="4 7" id="KW-0812">Transmembrane</keyword>
<sequence length="381" mass="41596">VASSPLSSNRNNGVWLIFFMLGLGTLLPWNFFMTATMYFTSRLRDPTQISTDKPYDRNPMETSYNNVSTLCAMVPLLIFTCLNSVLHHRISLKFRITGSLAVILVLFLITAIAVKIDMAAVPFFTLTMIKIVIINSFGAILQGSLFGMAGLLPAKYTTPIMSGQGLAGTFAAFSMICAIASGSALNDVAFGYFLTACVVIILAIMSYAILPKLIWVLALSVCFAFTVTIGVYPAVTVDVKSTVANGGAWEMYFVPVCCFLLFNLSDWAGRSLTAVCMWPGKESKLVPIFMVARVIFVPLFMLCNVQPRYNLPVVFQHDAWFIVFMILFAFSSGYLASLCMCFGPKLVAPNEAETAGAIMAFFLSLGLALGASFSFLFRAIV</sequence>
<feature type="transmembrane region" description="Helical" evidence="7">
    <location>
        <begin position="215"/>
        <end position="235"/>
    </location>
</feature>
<dbReference type="Pfam" id="PF01733">
    <property type="entry name" value="Nucleoside_tran"/>
    <property type="match status" value="1"/>
</dbReference>
<feature type="non-terminal residue" evidence="9">
    <location>
        <position position="1"/>
    </location>
</feature>
<dbReference type="GO" id="GO:0005886">
    <property type="term" value="C:plasma membrane"/>
    <property type="evidence" value="ECO:0007669"/>
    <property type="project" value="TreeGrafter"/>
</dbReference>
<keyword evidence="8" id="KW-1185">Reference proteome</keyword>
<dbReference type="KEGG" id="snh:120045317"/>
<evidence type="ECO:0000313" key="9">
    <source>
        <dbReference type="RefSeq" id="XP_038846126.1"/>
    </source>
</evidence>
<feature type="transmembrane region" description="Helical" evidence="7">
    <location>
        <begin position="355"/>
        <end position="377"/>
    </location>
</feature>
<dbReference type="InterPro" id="IPR002259">
    <property type="entry name" value="Eqnu_transpt"/>
</dbReference>
<reference evidence="9" key="1">
    <citation type="submission" date="2025-08" db="UniProtKB">
        <authorList>
            <consortium name="RefSeq"/>
        </authorList>
    </citation>
    <scope>IDENTIFICATION</scope>
    <source>
        <tissue evidence="9">White muscle</tissue>
    </source>
</reference>
<feature type="transmembrane region" description="Helical" evidence="7">
    <location>
        <begin position="247"/>
        <end position="264"/>
    </location>
</feature>
<dbReference type="PRINTS" id="PR01130">
    <property type="entry name" value="DERENTRNSPRT"/>
</dbReference>
<keyword evidence="5 7" id="KW-1133">Transmembrane helix</keyword>
<evidence type="ECO:0000256" key="3">
    <source>
        <dbReference type="ARBA" id="ARBA00022448"/>
    </source>
</evidence>
<evidence type="ECO:0000256" key="2">
    <source>
        <dbReference type="ARBA" id="ARBA00007965"/>
    </source>
</evidence>
<keyword evidence="3" id="KW-0813">Transport</keyword>
<feature type="transmembrane region" description="Helical" evidence="7">
    <location>
        <begin position="67"/>
        <end position="86"/>
    </location>
</feature>
<dbReference type="RefSeq" id="XP_038846126.1">
    <property type="nucleotide sequence ID" value="XM_038990198.1"/>
</dbReference>
<feature type="transmembrane region" description="Helical" evidence="7">
    <location>
        <begin position="128"/>
        <end position="154"/>
    </location>
</feature>